<sequence length="138" mass="14192">MSSPGKKRVASEESPDDETKRLCRLEERSDKLESIMSQILQAITTRKILVTPASAGPGPSAPGSCPPVMDHVASDPSVSSGPALQNPPVNLSESAPSGPDPSVQAQGSVAQGVAPAPPIHSALPGFGPQFSVDLEFLN</sequence>
<feature type="region of interest" description="Disordered" evidence="1">
    <location>
        <begin position="1"/>
        <end position="24"/>
    </location>
</feature>
<evidence type="ECO:0000256" key="1">
    <source>
        <dbReference type="SAM" id="MobiDB-lite"/>
    </source>
</evidence>
<accession>A0A8D8TTZ3</accession>
<dbReference type="AlphaFoldDB" id="A0A8D8TTZ3"/>
<feature type="region of interest" description="Disordered" evidence="1">
    <location>
        <begin position="53"/>
        <end position="128"/>
    </location>
</feature>
<dbReference type="EMBL" id="HBUF01314771">
    <property type="protein sequence ID" value="CAG6693848.1"/>
    <property type="molecule type" value="Transcribed_RNA"/>
</dbReference>
<proteinExistence type="predicted"/>
<protein>
    <submittedName>
        <fullName evidence="2">Uncharacterized protein</fullName>
    </submittedName>
</protein>
<name>A0A8D8TTZ3_9HEMI</name>
<feature type="compositionally biased region" description="Low complexity" evidence="1">
    <location>
        <begin position="53"/>
        <end position="67"/>
    </location>
</feature>
<feature type="compositionally biased region" description="Polar residues" evidence="1">
    <location>
        <begin position="76"/>
        <end position="95"/>
    </location>
</feature>
<reference evidence="2" key="1">
    <citation type="submission" date="2021-05" db="EMBL/GenBank/DDBJ databases">
        <authorList>
            <person name="Alioto T."/>
            <person name="Alioto T."/>
            <person name="Gomez Garrido J."/>
        </authorList>
    </citation>
    <scope>NUCLEOTIDE SEQUENCE</scope>
</reference>
<organism evidence="2">
    <name type="scientific">Cacopsylla melanoneura</name>
    <dbReference type="NCBI Taxonomy" id="428564"/>
    <lineage>
        <taxon>Eukaryota</taxon>
        <taxon>Metazoa</taxon>
        <taxon>Ecdysozoa</taxon>
        <taxon>Arthropoda</taxon>
        <taxon>Hexapoda</taxon>
        <taxon>Insecta</taxon>
        <taxon>Pterygota</taxon>
        <taxon>Neoptera</taxon>
        <taxon>Paraneoptera</taxon>
        <taxon>Hemiptera</taxon>
        <taxon>Sternorrhyncha</taxon>
        <taxon>Psylloidea</taxon>
        <taxon>Psyllidae</taxon>
        <taxon>Psyllinae</taxon>
        <taxon>Cacopsylla</taxon>
    </lineage>
</organism>
<evidence type="ECO:0000313" key="2">
    <source>
        <dbReference type="EMBL" id="CAG6693848.1"/>
    </source>
</evidence>